<evidence type="ECO:0000259" key="1">
    <source>
        <dbReference type="Pfam" id="PF22768"/>
    </source>
</evidence>
<dbReference type="EMBL" id="FNFF01000002">
    <property type="protein sequence ID" value="SDJ74413.1"/>
    <property type="molecule type" value="Genomic_DNA"/>
</dbReference>
<dbReference type="STRING" id="417292.SAMN05421806_102295"/>
<dbReference type="Gene3D" id="2.60.120.860">
    <property type="match status" value="1"/>
</dbReference>
<dbReference type="Proteomes" id="UP000199155">
    <property type="component" value="Unassembled WGS sequence"/>
</dbReference>
<feature type="domain" description="Siphovirus-type tail component C-terminal" evidence="1">
    <location>
        <begin position="198"/>
        <end position="283"/>
    </location>
</feature>
<gene>
    <name evidence="2" type="ORF">SAMN05421806_102295</name>
</gene>
<proteinExistence type="predicted"/>
<name>A0A1G8W8F5_9ACTN</name>
<sequence length="301" mass="32578">MARLPLGEVKVTQDGQLQFGAYLMGETTPVHGRQLSGWDDLPDLDDATVPMPSAHGAWPGWLLAGPRVLVFDFLIYADNGLTGLPGVLEELHTATAVRQDESPLIVQLAGSRRLMWARVTRRTLPASRAYTWGKPTGSVQFTCADPRRYQVEEQVARTGLPEPEPGIDWHPTQPPPGIEWDLDYGAAGTPGAVLIDNTGDADTHPVLAITGPVTHPTVTNQATGATFEYDITLAATDRLVIDTQAGTVTLNDTAPRLYTATARSTPEQAFTLPPGDSLLTFRAAEFNPNGALTVLWRSAYW</sequence>
<dbReference type="InterPro" id="IPR054738">
    <property type="entry name" value="Siphovirus-type_tail_C"/>
</dbReference>
<dbReference type="OrthoDB" id="5182475at2"/>
<accession>A0A1G8W8F5</accession>
<dbReference type="RefSeq" id="WP_093608066.1">
    <property type="nucleotide sequence ID" value="NZ_FNFF01000002.1"/>
</dbReference>
<dbReference type="AlphaFoldDB" id="A0A1G8W8F5"/>
<keyword evidence="3" id="KW-1185">Reference proteome</keyword>
<dbReference type="Pfam" id="PF22768">
    <property type="entry name" value="SPP1_Dit"/>
    <property type="match status" value="1"/>
</dbReference>
<organism evidence="2 3">
    <name type="scientific">Streptomyces indicus</name>
    <dbReference type="NCBI Taxonomy" id="417292"/>
    <lineage>
        <taxon>Bacteria</taxon>
        <taxon>Bacillati</taxon>
        <taxon>Actinomycetota</taxon>
        <taxon>Actinomycetes</taxon>
        <taxon>Kitasatosporales</taxon>
        <taxon>Streptomycetaceae</taxon>
        <taxon>Streptomyces</taxon>
    </lineage>
</organism>
<reference evidence="2 3" key="1">
    <citation type="submission" date="2016-10" db="EMBL/GenBank/DDBJ databases">
        <authorList>
            <person name="de Groot N.N."/>
        </authorList>
    </citation>
    <scope>NUCLEOTIDE SEQUENCE [LARGE SCALE GENOMIC DNA]</scope>
    <source>
        <strain evidence="2 3">CGMCC 4.5727</strain>
    </source>
</reference>
<protein>
    <submittedName>
        <fullName evidence="2">Phage tail protein</fullName>
    </submittedName>
</protein>
<evidence type="ECO:0000313" key="2">
    <source>
        <dbReference type="EMBL" id="SDJ74413.1"/>
    </source>
</evidence>
<evidence type="ECO:0000313" key="3">
    <source>
        <dbReference type="Proteomes" id="UP000199155"/>
    </source>
</evidence>